<evidence type="ECO:0000256" key="2">
    <source>
        <dbReference type="ARBA" id="ARBA00022737"/>
    </source>
</evidence>
<evidence type="ECO:0000313" key="6">
    <source>
        <dbReference type="EMBL" id="KAF4609633.1"/>
    </source>
</evidence>
<organism evidence="6 7">
    <name type="scientific">Agrocybe pediades</name>
    <dbReference type="NCBI Taxonomy" id="84607"/>
    <lineage>
        <taxon>Eukaryota</taxon>
        <taxon>Fungi</taxon>
        <taxon>Dikarya</taxon>
        <taxon>Basidiomycota</taxon>
        <taxon>Agaricomycotina</taxon>
        <taxon>Agaricomycetes</taxon>
        <taxon>Agaricomycetidae</taxon>
        <taxon>Agaricales</taxon>
        <taxon>Agaricineae</taxon>
        <taxon>Strophariaceae</taxon>
        <taxon>Agrocybe</taxon>
    </lineage>
</organism>
<evidence type="ECO:0000256" key="4">
    <source>
        <dbReference type="SAM" id="MobiDB-lite"/>
    </source>
</evidence>
<feature type="repeat" description="WD" evidence="3">
    <location>
        <begin position="1188"/>
        <end position="1229"/>
    </location>
</feature>
<sequence>MDYEEILVGTDRRQYLGQSEISTAVSTCEKFLTNSRTPIHDHFGLPLDLGCNFVHRQPKVTMCSHRSTPCIVEPSVHLSNPSYGDEAAMASESSTRKRKNKFPYIPDRYLRPGSSRAPSRSTTPTPSTAQQHGEDPVKTVWKATEVALRVLEKSADAFPPLKSVVGGLVAYLDLAKVVPADSAKNVTGNQDEYIKLAEEFTQMARDLEPYASQLAAEGAGGSIALILKSINDELAEIKRQLERGKFKRVVQATGDQGDILARYRKIDSLFRRLLSDVTLRTHVEIGKLRDATDATLLRTLTPVDDAIYNSGYSTAVKRRGCTASTREQILDDLREWVQDAQGSKVFWMNGMAGTGKTTILYSFCEWLEDDNRLAGNFFCSRASTACRDLNNIVRSIAYQLAHYSPAFCSQLCKILKEKPNAHVLNVGEQFKWVVAMPLENSKDAIPDGAVIVIDALDECDNVSATALFLKVLMQYSTRLPIKFMVASRPEPVILKNMQTPNFSHSVLRLHDIEQSLVEVDIRQYLQEALSTVSPAPTSDVIDQLTRRSGKLFIYAATAARYINPEDDEVNSETRLDAILGISSSSASLQEQELDSLYRSILSSVFDKTRFEESELKITSLILRTVICAIEPMTTSMVSTILALRQGDVASTLSRLQSVLHVQEGPSGLVSILHASFADFLCSETRSCKFYCDVVEHNTTLTHSCFDVMYKELHFNMCDLESSNDFDKDVPELEEKIQANISAALLYACKYWSNHLVQCDLTSSIHYRLVEFLKFRLLFWMEVLTLTKFISTGSKLLSDTLTWFIRKAPGRTFKETEKELYDADLFVKTFSLGACKKSTPHIYISALPFCYKSNSVYQNYWSKTHGLMVVNGTSLTQQRNGPIGVWKTNSTNNNVAFSLDGHTFAAGYGNCVEIRDLQSGETVFSPLQEDEKSIKVVVFSPDNCKFAAGSGNGNIWIWDIQTANLITGPLNMKSGAVKALAFSWDSRKLASRYSDSTIVVWNSSSSKVLPGPFEAEIPGISSSLAFTPDDSNILLVSNIGMVYVLDAHTGSDLAEPFDVTNKRAQLSSIAISPDTTMVAVGNKKGAIHIWDIHARTTIHSLSVGHSVCISALAFSHDGKKLISGSWDTIIQMWDIDTGNLLAGPFEGHTDTISSLALSSDGTKIISGSNDCSMRLWNVFSNESNIALPCQSVTSSIKTVAWSLDGTRIASGQWDGTIAVWSAQNGEAVIEPFHHSSYIRSIAFSPDSSIISAGTGDGVVVSWDLRTGEMVGEPFQGHSKVIISVAYSPDGSMIASGSGDKTIIIRDCSTDKMIGNPLLHNGWVTSVAFTPDSNRLVSGGDDGSIYVWNVHTGQIILGPIEGHKEAVRSVACSPDRQNFVSGSEDRTLRVWSLTTGKMTAGPFRACRGWVLSVAYSRDGTKIISGFDSGTICVLDAETGNILMSIPGHTLSVTSVAVSPDGSRFISGSYDRSVRVWQLDILTSPESLQNTPTIWMPEGVIIPTISNIAEYQDDGWVALGNTHLFWAPPEFREDLCYPYNPITIGPHGTTRIDYSSSRLFIGRTWSKCWKDGR</sequence>
<keyword evidence="7" id="KW-1185">Reference proteome</keyword>
<evidence type="ECO:0000256" key="1">
    <source>
        <dbReference type="ARBA" id="ARBA00022574"/>
    </source>
</evidence>
<evidence type="ECO:0000256" key="3">
    <source>
        <dbReference type="PROSITE-ProRule" id="PRU00221"/>
    </source>
</evidence>
<dbReference type="Gene3D" id="2.130.10.10">
    <property type="entry name" value="YVTN repeat-like/Quinoprotein amine dehydrogenase"/>
    <property type="match status" value="4"/>
</dbReference>
<dbReference type="CDD" id="cd00200">
    <property type="entry name" value="WD40"/>
    <property type="match status" value="2"/>
</dbReference>
<feature type="repeat" description="WD" evidence="3">
    <location>
        <begin position="969"/>
        <end position="1010"/>
    </location>
</feature>
<dbReference type="SUPFAM" id="SSF52540">
    <property type="entry name" value="P-loop containing nucleoside triphosphate hydrolases"/>
    <property type="match status" value="1"/>
</dbReference>
<dbReference type="InterPro" id="IPR019775">
    <property type="entry name" value="WD40_repeat_CS"/>
</dbReference>
<dbReference type="SMART" id="SM00320">
    <property type="entry name" value="WD40"/>
    <property type="match status" value="13"/>
</dbReference>
<accession>A0A8H4QEZ7</accession>
<feature type="region of interest" description="Disordered" evidence="4">
    <location>
        <begin position="83"/>
        <end position="138"/>
    </location>
</feature>
<evidence type="ECO:0000313" key="7">
    <source>
        <dbReference type="Proteomes" id="UP000521872"/>
    </source>
</evidence>
<proteinExistence type="predicted"/>
<dbReference type="InterPro" id="IPR050349">
    <property type="entry name" value="WD_LIS1/nudF_dynein_reg"/>
</dbReference>
<evidence type="ECO:0000259" key="5">
    <source>
        <dbReference type="Pfam" id="PF24883"/>
    </source>
</evidence>
<gene>
    <name evidence="6" type="ORF">D9613_011920</name>
</gene>
<feature type="repeat" description="WD" evidence="3">
    <location>
        <begin position="1101"/>
        <end position="1142"/>
    </location>
</feature>
<feature type="repeat" description="WD" evidence="3">
    <location>
        <begin position="1144"/>
        <end position="1185"/>
    </location>
</feature>
<feature type="repeat" description="WD" evidence="3">
    <location>
        <begin position="926"/>
        <end position="967"/>
    </location>
</feature>
<dbReference type="Gene3D" id="3.40.50.300">
    <property type="entry name" value="P-loop containing nucleotide triphosphate hydrolases"/>
    <property type="match status" value="1"/>
</dbReference>
<feature type="repeat" description="WD" evidence="3">
    <location>
        <begin position="1358"/>
        <end position="1399"/>
    </location>
</feature>
<dbReference type="Proteomes" id="UP000521872">
    <property type="component" value="Unassembled WGS sequence"/>
</dbReference>
<name>A0A8H4QEZ7_9AGAR</name>
<feature type="repeat" description="WD" evidence="3">
    <location>
        <begin position="1058"/>
        <end position="1099"/>
    </location>
</feature>
<dbReference type="PROSITE" id="PS50294">
    <property type="entry name" value="WD_REPEATS_REGION"/>
    <property type="match status" value="9"/>
</dbReference>
<dbReference type="InterPro" id="IPR001680">
    <property type="entry name" value="WD40_rpt"/>
</dbReference>
<protein>
    <recommendedName>
        <fullName evidence="5">Nephrocystin 3-like N-terminal domain-containing protein</fullName>
    </recommendedName>
</protein>
<keyword evidence="2" id="KW-0677">Repeat</keyword>
<dbReference type="PRINTS" id="PR00320">
    <property type="entry name" value="GPROTEINBRPT"/>
</dbReference>
<dbReference type="InterPro" id="IPR020472">
    <property type="entry name" value="WD40_PAC1"/>
</dbReference>
<keyword evidence="1 3" id="KW-0853">WD repeat</keyword>
<dbReference type="InterPro" id="IPR056884">
    <property type="entry name" value="NPHP3-like_N"/>
</dbReference>
<dbReference type="PANTHER" id="PTHR44129">
    <property type="entry name" value="WD REPEAT-CONTAINING PROTEIN POP1"/>
    <property type="match status" value="1"/>
</dbReference>
<dbReference type="Pfam" id="PF00400">
    <property type="entry name" value="WD40"/>
    <property type="match status" value="11"/>
</dbReference>
<feature type="repeat" description="WD" evidence="3">
    <location>
        <begin position="1273"/>
        <end position="1314"/>
    </location>
</feature>
<comment type="caution">
    <text evidence="6">The sequence shown here is derived from an EMBL/GenBank/DDBJ whole genome shotgun (WGS) entry which is preliminary data.</text>
</comment>
<dbReference type="EMBL" id="JAACJL010000060">
    <property type="protein sequence ID" value="KAF4609633.1"/>
    <property type="molecule type" value="Genomic_DNA"/>
</dbReference>
<dbReference type="PROSITE" id="PS00678">
    <property type="entry name" value="WD_REPEATS_1"/>
    <property type="match status" value="4"/>
</dbReference>
<dbReference type="InterPro" id="IPR011047">
    <property type="entry name" value="Quinoprotein_ADH-like_sf"/>
</dbReference>
<feature type="compositionally biased region" description="Low complexity" evidence="4">
    <location>
        <begin position="111"/>
        <end position="129"/>
    </location>
</feature>
<dbReference type="Pfam" id="PF24883">
    <property type="entry name" value="NPHP3_N"/>
    <property type="match status" value="1"/>
</dbReference>
<dbReference type="InterPro" id="IPR027417">
    <property type="entry name" value="P-loop_NTPase"/>
</dbReference>
<feature type="repeat" description="WD" evidence="3">
    <location>
        <begin position="1443"/>
        <end position="1477"/>
    </location>
</feature>
<feature type="repeat" description="WD" evidence="3">
    <location>
        <begin position="1230"/>
        <end position="1271"/>
    </location>
</feature>
<reference evidence="6 7" key="1">
    <citation type="submission" date="2019-12" db="EMBL/GenBank/DDBJ databases">
        <authorList>
            <person name="Floudas D."/>
            <person name="Bentzer J."/>
            <person name="Ahren D."/>
            <person name="Johansson T."/>
            <person name="Persson P."/>
            <person name="Tunlid A."/>
        </authorList>
    </citation>
    <scope>NUCLEOTIDE SEQUENCE [LARGE SCALE GENOMIC DNA]</scope>
    <source>
        <strain evidence="6 7">CBS 102.39</strain>
    </source>
</reference>
<dbReference type="SUPFAM" id="SSF50998">
    <property type="entry name" value="Quinoprotein alcohol dehydrogenase-like"/>
    <property type="match status" value="2"/>
</dbReference>
<dbReference type="InterPro" id="IPR015943">
    <property type="entry name" value="WD40/YVTN_repeat-like_dom_sf"/>
</dbReference>
<dbReference type="PROSITE" id="PS50082">
    <property type="entry name" value="WD_REPEATS_2"/>
    <property type="match status" value="11"/>
</dbReference>
<feature type="domain" description="Nephrocystin 3-like N-terminal" evidence="5">
    <location>
        <begin position="325"/>
        <end position="488"/>
    </location>
</feature>
<feature type="repeat" description="WD" evidence="3">
    <location>
        <begin position="1318"/>
        <end position="1356"/>
    </location>
</feature>